<protein>
    <submittedName>
        <fullName evidence="1">Uncharacterized protein</fullName>
    </submittedName>
</protein>
<name>A0A4D7AYB1_9FIRM</name>
<evidence type="ECO:0000313" key="2">
    <source>
        <dbReference type="Proteomes" id="UP000298642"/>
    </source>
</evidence>
<dbReference type="EMBL" id="CP034413">
    <property type="protein sequence ID" value="QCI58692.1"/>
    <property type="molecule type" value="Genomic_DNA"/>
</dbReference>
<dbReference type="AlphaFoldDB" id="A0A4D7AYB1"/>
<proteinExistence type="predicted"/>
<reference evidence="2" key="1">
    <citation type="submission" date="2018-12" db="EMBL/GenBank/DDBJ databases">
        <title>Dusodibacter welbiota gen. nov., sp. nov., isolated from human faeces and emended description of the Oscillibacter genus.</title>
        <authorList>
            <person name="Le Roy T."/>
            <person name="Van der Smissen P."/>
            <person name="Delzenne N."/>
            <person name="Muccioli G."/>
            <person name="Collet J.F."/>
            <person name="Cani P.D."/>
        </authorList>
    </citation>
    <scope>NUCLEOTIDE SEQUENCE [LARGE SCALE GENOMIC DNA]</scope>
    <source>
        <strain evidence="2">J115</strain>
    </source>
</reference>
<dbReference type="Proteomes" id="UP000298642">
    <property type="component" value="Chromosome"/>
</dbReference>
<sequence length="183" mass="21747">MTEQRHLIWSNYDLDYEDWRDDLEEDHPELTEDERMALMYEINNRYLDDERVNLNIQLDQPILVIADLGLWNGRRTGYQEISSGNIRDCLYSGRDIEYATWYVDKLGDLRCDAIHHDGTNHLLYRTYKPGARDSQIDLLKEKLYYGKAVRSDITRITRRLGDEIGKVYGWDFPKPRQAVSVER</sequence>
<evidence type="ECO:0000313" key="1">
    <source>
        <dbReference type="EMBL" id="QCI58692.1"/>
    </source>
</evidence>
<dbReference type="KEGG" id="obj:EIO64_05195"/>
<gene>
    <name evidence="1" type="ORF">EIO64_05195</name>
</gene>
<keyword evidence="2" id="KW-1185">Reference proteome</keyword>
<dbReference type="RefSeq" id="WP_009260418.1">
    <property type="nucleotide sequence ID" value="NZ_CP034413.3"/>
</dbReference>
<accession>A0A4D7AYB1</accession>
<organism evidence="1 2">
    <name type="scientific">Dysosmobacter welbionis</name>
    <dbReference type="NCBI Taxonomy" id="2093857"/>
    <lineage>
        <taxon>Bacteria</taxon>
        <taxon>Bacillati</taxon>
        <taxon>Bacillota</taxon>
        <taxon>Clostridia</taxon>
        <taxon>Eubacteriales</taxon>
        <taxon>Oscillospiraceae</taxon>
        <taxon>Dysosmobacter</taxon>
    </lineage>
</organism>